<reference evidence="1" key="1">
    <citation type="submission" date="2021-03" db="EMBL/GenBank/DDBJ databases">
        <authorList>
            <consortium name="DOE Joint Genome Institute"/>
            <person name="Ahrendt S."/>
            <person name="Looney B.P."/>
            <person name="Miyauchi S."/>
            <person name="Morin E."/>
            <person name="Drula E."/>
            <person name="Courty P.E."/>
            <person name="Chicoki N."/>
            <person name="Fauchery L."/>
            <person name="Kohler A."/>
            <person name="Kuo A."/>
            <person name="Labutti K."/>
            <person name="Pangilinan J."/>
            <person name="Lipzen A."/>
            <person name="Riley R."/>
            <person name="Andreopoulos W."/>
            <person name="He G."/>
            <person name="Johnson J."/>
            <person name="Barry K.W."/>
            <person name="Grigoriev I.V."/>
            <person name="Nagy L."/>
            <person name="Hibbett D."/>
            <person name="Henrissat B."/>
            <person name="Matheny P.B."/>
            <person name="Labbe J."/>
            <person name="Martin F."/>
        </authorList>
    </citation>
    <scope>NUCLEOTIDE SEQUENCE</scope>
    <source>
        <strain evidence="1">HHB10654</strain>
    </source>
</reference>
<protein>
    <submittedName>
        <fullName evidence="1">Uncharacterized protein</fullName>
    </submittedName>
</protein>
<dbReference type="Proteomes" id="UP000814140">
    <property type="component" value="Unassembled WGS sequence"/>
</dbReference>
<organism evidence="1 2">
    <name type="scientific">Artomyces pyxidatus</name>
    <dbReference type="NCBI Taxonomy" id="48021"/>
    <lineage>
        <taxon>Eukaryota</taxon>
        <taxon>Fungi</taxon>
        <taxon>Dikarya</taxon>
        <taxon>Basidiomycota</taxon>
        <taxon>Agaricomycotina</taxon>
        <taxon>Agaricomycetes</taxon>
        <taxon>Russulales</taxon>
        <taxon>Auriscalpiaceae</taxon>
        <taxon>Artomyces</taxon>
    </lineage>
</organism>
<accession>A0ACB8SNS9</accession>
<evidence type="ECO:0000313" key="1">
    <source>
        <dbReference type="EMBL" id="KAI0058019.1"/>
    </source>
</evidence>
<gene>
    <name evidence="1" type="ORF">BV25DRAFT_1830577</name>
</gene>
<name>A0ACB8SNS9_9AGAM</name>
<evidence type="ECO:0000313" key="2">
    <source>
        <dbReference type="Proteomes" id="UP000814140"/>
    </source>
</evidence>
<reference evidence="1" key="2">
    <citation type="journal article" date="2022" name="New Phytol.">
        <title>Evolutionary transition to the ectomycorrhizal habit in the genomes of a hyperdiverse lineage of mushroom-forming fungi.</title>
        <authorList>
            <person name="Looney B."/>
            <person name="Miyauchi S."/>
            <person name="Morin E."/>
            <person name="Drula E."/>
            <person name="Courty P.E."/>
            <person name="Kohler A."/>
            <person name="Kuo A."/>
            <person name="LaButti K."/>
            <person name="Pangilinan J."/>
            <person name="Lipzen A."/>
            <person name="Riley R."/>
            <person name="Andreopoulos W."/>
            <person name="He G."/>
            <person name="Johnson J."/>
            <person name="Nolan M."/>
            <person name="Tritt A."/>
            <person name="Barry K.W."/>
            <person name="Grigoriev I.V."/>
            <person name="Nagy L.G."/>
            <person name="Hibbett D."/>
            <person name="Henrissat B."/>
            <person name="Matheny P.B."/>
            <person name="Labbe J."/>
            <person name="Martin F.M."/>
        </authorList>
    </citation>
    <scope>NUCLEOTIDE SEQUENCE</scope>
    <source>
        <strain evidence="1">HHB10654</strain>
    </source>
</reference>
<proteinExistence type="predicted"/>
<sequence>MSYSPTSSVSDLESDEQYIIRPLTSADVIKVRALHAKLSPSSKPLRSTFFTQLLTHPARLCLIATTLSAPADPVAVITAALSVRTTDLGAGAGAFPLEVRVLTLGVLPAHRRHHLASRLLHAAVEDLCAHAKTGSHSAPAYVSAEAGSLDDAGRAFWKGVGLHEAEPWRQGWADVVRVEGRVAIEA</sequence>
<comment type="caution">
    <text evidence="1">The sequence shown here is derived from an EMBL/GenBank/DDBJ whole genome shotgun (WGS) entry which is preliminary data.</text>
</comment>
<dbReference type="EMBL" id="MU277240">
    <property type="protein sequence ID" value="KAI0058019.1"/>
    <property type="molecule type" value="Genomic_DNA"/>
</dbReference>
<keyword evidence="2" id="KW-1185">Reference proteome</keyword>